<proteinExistence type="predicted"/>
<dbReference type="InterPro" id="IPR001647">
    <property type="entry name" value="HTH_TetR"/>
</dbReference>
<keyword evidence="1" id="KW-0805">Transcription regulation</keyword>
<dbReference type="AlphaFoldDB" id="A0AAW4FRV2"/>
<feature type="domain" description="HTH tetR-type" evidence="4">
    <location>
        <begin position="19"/>
        <end position="60"/>
    </location>
</feature>
<dbReference type="PANTHER" id="PTHR47506">
    <property type="entry name" value="TRANSCRIPTIONAL REGULATORY PROTEIN"/>
    <property type="match status" value="1"/>
</dbReference>
<keyword evidence="2" id="KW-0238">DNA-binding</keyword>
<dbReference type="Pfam" id="PF16925">
    <property type="entry name" value="TetR_C_13"/>
    <property type="match status" value="1"/>
</dbReference>
<evidence type="ECO:0000313" key="6">
    <source>
        <dbReference type="EMBL" id="MBM3094083.1"/>
    </source>
</evidence>
<gene>
    <name evidence="6" type="ORF">GFB56_25390</name>
</gene>
<dbReference type="InterPro" id="IPR011075">
    <property type="entry name" value="TetR_C"/>
</dbReference>
<sequence length="208" mass="22196">MATRGRPRGFDRDLALQKITEVFWAKGYEAAQLNDLTAAIGITPPSFYAAFGSKEAAFREAVSLYAATAGSGPMRALDEGETARQAIRAMLLASIEVALRAPQSNGCLLILGVMNCQPETGPLYDLLKGIRKETVERVHARLERGVADGDLPQTTDIPTLATYYGAMMQAISMQARDGATRQELEALVGPSLAALQGIPAADQEVSTP</sequence>
<dbReference type="SUPFAM" id="SSF46689">
    <property type="entry name" value="Homeodomain-like"/>
    <property type="match status" value="1"/>
</dbReference>
<dbReference type="Gene3D" id="1.10.10.60">
    <property type="entry name" value="Homeodomain-like"/>
    <property type="match status" value="1"/>
</dbReference>
<evidence type="ECO:0000313" key="7">
    <source>
        <dbReference type="Proteomes" id="UP000744980"/>
    </source>
</evidence>
<dbReference type="InterPro" id="IPR036271">
    <property type="entry name" value="Tet_transcr_reg_TetR-rel_C_sf"/>
</dbReference>
<organism evidence="6 7">
    <name type="scientific">Ensifer canadensis</name>
    <dbReference type="NCBI Taxonomy" id="555315"/>
    <lineage>
        <taxon>Bacteria</taxon>
        <taxon>Pseudomonadati</taxon>
        <taxon>Pseudomonadota</taxon>
        <taxon>Alphaproteobacteria</taxon>
        <taxon>Hyphomicrobiales</taxon>
        <taxon>Rhizobiaceae</taxon>
        <taxon>Sinorhizobium/Ensifer group</taxon>
        <taxon>Ensifer</taxon>
    </lineage>
</organism>
<evidence type="ECO:0000256" key="2">
    <source>
        <dbReference type="ARBA" id="ARBA00023125"/>
    </source>
</evidence>
<keyword evidence="3" id="KW-0804">Transcription</keyword>
<evidence type="ECO:0000259" key="4">
    <source>
        <dbReference type="Pfam" id="PF00440"/>
    </source>
</evidence>
<evidence type="ECO:0000259" key="5">
    <source>
        <dbReference type="Pfam" id="PF16925"/>
    </source>
</evidence>
<dbReference type="GO" id="GO:0003677">
    <property type="term" value="F:DNA binding"/>
    <property type="evidence" value="ECO:0007669"/>
    <property type="project" value="UniProtKB-KW"/>
</dbReference>
<protein>
    <submittedName>
        <fullName evidence="6">TetR family transcriptional regulator</fullName>
    </submittedName>
</protein>
<evidence type="ECO:0000256" key="3">
    <source>
        <dbReference type="ARBA" id="ARBA00023163"/>
    </source>
</evidence>
<dbReference type="Proteomes" id="UP000744980">
    <property type="component" value="Unassembled WGS sequence"/>
</dbReference>
<dbReference type="Pfam" id="PF00440">
    <property type="entry name" value="TetR_N"/>
    <property type="match status" value="1"/>
</dbReference>
<reference evidence="6 7" key="1">
    <citation type="submission" date="2020-01" db="EMBL/GenBank/DDBJ databases">
        <title>Draft genome assembly of Ensifer adhaerens T173.</title>
        <authorList>
            <person name="Craig J.E."/>
            <person name="Stinchcombe J.R."/>
        </authorList>
    </citation>
    <scope>NUCLEOTIDE SEQUENCE [LARGE SCALE GENOMIC DNA]</scope>
    <source>
        <strain evidence="6 7">T173</strain>
    </source>
</reference>
<dbReference type="Gene3D" id="1.10.357.10">
    <property type="entry name" value="Tetracycline Repressor, domain 2"/>
    <property type="match status" value="1"/>
</dbReference>
<dbReference type="RefSeq" id="WP_057207386.1">
    <property type="nucleotide sequence ID" value="NZ_CP083371.1"/>
</dbReference>
<dbReference type="PANTHER" id="PTHR47506:SF1">
    <property type="entry name" value="HTH-TYPE TRANSCRIPTIONAL REGULATOR YJDC"/>
    <property type="match status" value="1"/>
</dbReference>
<name>A0AAW4FRV2_9HYPH</name>
<keyword evidence="7" id="KW-1185">Reference proteome</keyword>
<feature type="domain" description="Tetracyclin repressor-like C-terminal" evidence="5">
    <location>
        <begin position="86"/>
        <end position="176"/>
    </location>
</feature>
<accession>A0AAW4FRV2</accession>
<dbReference type="InterPro" id="IPR009057">
    <property type="entry name" value="Homeodomain-like_sf"/>
</dbReference>
<dbReference type="SUPFAM" id="SSF48498">
    <property type="entry name" value="Tetracyclin repressor-like, C-terminal domain"/>
    <property type="match status" value="1"/>
</dbReference>
<dbReference type="EMBL" id="WXFA01000022">
    <property type="protein sequence ID" value="MBM3094083.1"/>
    <property type="molecule type" value="Genomic_DNA"/>
</dbReference>
<comment type="caution">
    <text evidence="6">The sequence shown here is derived from an EMBL/GenBank/DDBJ whole genome shotgun (WGS) entry which is preliminary data.</text>
</comment>
<evidence type="ECO:0000256" key="1">
    <source>
        <dbReference type="ARBA" id="ARBA00023015"/>
    </source>
</evidence>